<dbReference type="Pfam" id="PF07727">
    <property type="entry name" value="RVT_2"/>
    <property type="match status" value="1"/>
</dbReference>
<proteinExistence type="predicted"/>
<comment type="caution">
    <text evidence="2">The sequence shown here is derived from an EMBL/GenBank/DDBJ whole genome shotgun (WGS) entry which is preliminary data.</text>
</comment>
<dbReference type="GO" id="GO:0016301">
    <property type="term" value="F:kinase activity"/>
    <property type="evidence" value="ECO:0007669"/>
    <property type="project" value="UniProtKB-KW"/>
</dbReference>
<protein>
    <submittedName>
        <fullName evidence="2">Cysteine-rich RLK (RECEPTOR-like protein kinase) 8</fullName>
    </submittedName>
</protein>
<dbReference type="AlphaFoldDB" id="A0A9N7MJ26"/>
<dbReference type="Gene3D" id="3.10.10.10">
    <property type="entry name" value="HIV Type 1 Reverse Transcriptase, subunit A, domain 1"/>
    <property type="match status" value="1"/>
</dbReference>
<dbReference type="InterPro" id="IPR043502">
    <property type="entry name" value="DNA/RNA_pol_sf"/>
</dbReference>
<reference evidence="2" key="1">
    <citation type="submission" date="2019-12" db="EMBL/GenBank/DDBJ databases">
        <authorList>
            <person name="Scholes J."/>
        </authorList>
    </citation>
    <scope>NUCLEOTIDE SEQUENCE</scope>
</reference>
<keyword evidence="2" id="KW-0418">Kinase</keyword>
<dbReference type="EMBL" id="CACSLK010011299">
    <property type="protein sequence ID" value="CAA0812714.1"/>
    <property type="molecule type" value="Genomic_DNA"/>
</dbReference>
<dbReference type="Gene3D" id="3.30.70.270">
    <property type="match status" value="1"/>
</dbReference>
<keyword evidence="3" id="KW-1185">Reference proteome</keyword>
<evidence type="ECO:0000259" key="1">
    <source>
        <dbReference type="Pfam" id="PF07727"/>
    </source>
</evidence>
<organism evidence="2 3">
    <name type="scientific">Striga hermonthica</name>
    <name type="common">Purple witchweed</name>
    <name type="synonym">Buchnera hermonthica</name>
    <dbReference type="NCBI Taxonomy" id="68872"/>
    <lineage>
        <taxon>Eukaryota</taxon>
        <taxon>Viridiplantae</taxon>
        <taxon>Streptophyta</taxon>
        <taxon>Embryophyta</taxon>
        <taxon>Tracheophyta</taxon>
        <taxon>Spermatophyta</taxon>
        <taxon>Magnoliopsida</taxon>
        <taxon>eudicotyledons</taxon>
        <taxon>Gunneridae</taxon>
        <taxon>Pentapetalae</taxon>
        <taxon>asterids</taxon>
        <taxon>lamiids</taxon>
        <taxon>Lamiales</taxon>
        <taxon>Orobanchaceae</taxon>
        <taxon>Buchnereae</taxon>
        <taxon>Striga</taxon>
    </lineage>
</organism>
<dbReference type="PANTHER" id="PTHR11439:SF475">
    <property type="entry name" value="CYSTEINE-RICH RLK (RECEPTOR-LIKE PROTEIN KINASE) 8"/>
    <property type="match status" value="1"/>
</dbReference>
<gene>
    <name evidence="2" type="ORF">SHERM_13273</name>
</gene>
<dbReference type="InterPro" id="IPR013103">
    <property type="entry name" value="RVT_2"/>
</dbReference>
<dbReference type="OrthoDB" id="414945at2759"/>
<evidence type="ECO:0000313" key="3">
    <source>
        <dbReference type="Proteomes" id="UP001153555"/>
    </source>
</evidence>
<name>A0A9N7MJ26_STRHE</name>
<dbReference type="Proteomes" id="UP001153555">
    <property type="component" value="Unassembled WGS sequence"/>
</dbReference>
<keyword evidence="2" id="KW-0808">Transferase</keyword>
<evidence type="ECO:0000313" key="2">
    <source>
        <dbReference type="EMBL" id="CAA0812714.1"/>
    </source>
</evidence>
<dbReference type="SUPFAM" id="SSF56672">
    <property type="entry name" value="DNA/RNA polymerases"/>
    <property type="match status" value="1"/>
</dbReference>
<accession>A0A9N7MJ26</accession>
<sequence>MDVKNAFLHGELDREIYMVQPAGFEDRENPGYVCKLKKALYGLKQALQAWYGKIAEFLIQCGYSVAPADSNLFIKKRERKLAIMLVYVDDIIITGDDEEEIQQTRKNLLVRFQMEELGEFKHFLGLKLKEKNDGLLLCQSQYAKDLLKKFSMTEYKPLSTPVEANAKICAQDEKDLEDATMYRQLVGSLIYLTLTRPGISYAVGLRIDSWRNQRSHTSS</sequence>
<dbReference type="InterPro" id="IPR043128">
    <property type="entry name" value="Rev_trsase/Diguanyl_cyclase"/>
</dbReference>
<dbReference type="PANTHER" id="PTHR11439">
    <property type="entry name" value="GAG-POL-RELATED RETROTRANSPOSON"/>
    <property type="match status" value="1"/>
</dbReference>
<feature type="domain" description="Reverse transcriptase Ty1/copia-type" evidence="1">
    <location>
        <begin position="1"/>
        <end position="163"/>
    </location>
</feature>